<organism evidence="11 12">
    <name type="scientific">Tissierella carlieri</name>
    <dbReference type="NCBI Taxonomy" id="689904"/>
    <lineage>
        <taxon>Bacteria</taxon>
        <taxon>Bacillati</taxon>
        <taxon>Bacillota</taxon>
        <taxon>Tissierellia</taxon>
        <taxon>Tissierellales</taxon>
        <taxon>Tissierellaceae</taxon>
        <taxon>Tissierella</taxon>
    </lineage>
</organism>
<keyword evidence="3" id="KW-0597">Phosphoprotein</keyword>
<dbReference type="RefSeq" id="WP_094898987.1">
    <property type="nucleotide sequence ID" value="NZ_JAHLOH010000058.1"/>
</dbReference>
<evidence type="ECO:0000256" key="1">
    <source>
        <dbReference type="ARBA" id="ARBA00004651"/>
    </source>
</evidence>
<evidence type="ECO:0000256" key="9">
    <source>
        <dbReference type="SAM" id="Phobius"/>
    </source>
</evidence>
<dbReference type="PANTHER" id="PTHR34220:SF7">
    <property type="entry name" value="SENSOR HISTIDINE KINASE YPDA"/>
    <property type="match status" value="1"/>
</dbReference>
<evidence type="ECO:0000256" key="7">
    <source>
        <dbReference type="ARBA" id="ARBA00022989"/>
    </source>
</evidence>
<dbReference type="Pfam" id="PF02518">
    <property type="entry name" value="HATPase_c"/>
    <property type="match status" value="1"/>
</dbReference>
<dbReference type="Proteomes" id="UP001524478">
    <property type="component" value="Unassembled WGS sequence"/>
</dbReference>
<reference evidence="11 12" key="1">
    <citation type="submission" date="2022-06" db="EMBL/GenBank/DDBJ databases">
        <title>Isolation of gut microbiota from human fecal samples.</title>
        <authorList>
            <person name="Pamer E.G."/>
            <person name="Barat B."/>
            <person name="Waligurski E."/>
            <person name="Medina S."/>
            <person name="Paddock L."/>
            <person name="Mostad J."/>
        </authorList>
    </citation>
    <scope>NUCLEOTIDE SEQUENCE [LARGE SCALE GENOMIC DNA]</scope>
    <source>
        <strain evidence="11 12">DFI.7.95</strain>
    </source>
</reference>
<dbReference type="CDD" id="cd06225">
    <property type="entry name" value="HAMP"/>
    <property type="match status" value="1"/>
</dbReference>
<dbReference type="InterPro" id="IPR003594">
    <property type="entry name" value="HATPase_dom"/>
</dbReference>
<gene>
    <name evidence="11" type="ORF">NE686_11075</name>
</gene>
<keyword evidence="6 11" id="KW-0418">Kinase</keyword>
<keyword evidence="7 9" id="KW-1133">Transmembrane helix</keyword>
<dbReference type="Pfam" id="PF06580">
    <property type="entry name" value="His_kinase"/>
    <property type="match status" value="1"/>
</dbReference>
<keyword evidence="4" id="KW-0808">Transferase</keyword>
<name>A0ABT1SAY1_9FIRM</name>
<dbReference type="Pfam" id="PF00672">
    <property type="entry name" value="HAMP"/>
    <property type="match status" value="1"/>
</dbReference>
<dbReference type="InterPro" id="IPR050640">
    <property type="entry name" value="Bact_2-comp_sensor_kinase"/>
</dbReference>
<dbReference type="Gene3D" id="3.30.565.10">
    <property type="entry name" value="Histidine kinase-like ATPase, C-terminal domain"/>
    <property type="match status" value="1"/>
</dbReference>
<feature type="transmembrane region" description="Helical" evidence="9">
    <location>
        <begin position="7"/>
        <end position="26"/>
    </location>
</feature>
<evidence type="ECO:0000313" key="12">
    <source>
        <dbReference type="Proteomes" id="UP001524478"/>
    </source>
</evidence>
<dbReference type="Gene3D" id="3.30.450.20">
    <property type="entry name" value="PAS domain"/>
    <property type="match status" value="1"/>
</dbReference>
<dbReference type="Gene3D" id="6.10.340.10">
    <property type="match status" value="1"/>
</dbReference>
<evidence type="ECO:0000259" key="10">
    <source>
        <dbReference type="PROSITE" id="PS50885"/>
    </source>
</evidence>
<feature type="domain" description="HAMP" evidence="10">
    <location>
        <begin position="301"/>
        <end position="353"/>
    </location>
</feature>
<accession>A0ABT1SAY1</accession>
<dbReference type="CDD" id="cd12914">
    <property type="entry name" value="PDC1_DGC_like"/>
    <property type="match status" value="1"/>
</dbReference>
<evidence type="ECO:0000256" key="2">
    <source>
        <dbReference type="ARBA" id="ARBA00022475"/>
    </source>
</evidence>
<keyword evidence="8 9" id="KW-0472">Membrane</keyword>
<evidence type="ECO:0000256" key="4">
    <source>
        <dbReference type="ARBA" id="ARBA00022679"/>
    </source>
</evidence>
<feature type="transmembrane region" description="Helical" evidence="9">
    <location>
        <begin position="277"/>
        <end position="304"/>
    </location>
</feature>
<dbReference type="SUPFAM" id="SSF158472">
    <property type="entry name" value="HAMP domain-like"/>
    <property type="match status" value="1"/>
</dbReference>
<keyword evidence="2" id="KW-1003">Cell membrane</keyword>
<dbReference type="InterPro" id="IPR033479">
    <property type="entry name" value="dCache_1"/>
</dbReference>
<dbReference type="InterPro" id="IPR010559">
    <property type="entry name" value="Sig_transdc_His_kin_internal"/>
</dbReference>
<dbReference type="SMART" id="SM00304">
    <property type="entry name" value="HAMP"/>
    <property type="match status" value="1"/>
</dbReference>
<evidence type="ECO:0000313" key="11">
    <source>
        <dbReference type="EMBL" id="MCQ4923633.1"/>
    </source>
</evidence>
<evidence type="ECO:0000256" key="6">
    <source>
        <dbReference type="ARBA" id="ARBA00022777"/>
    </source>
</evidence>
<keyword evidence="5 9" id="KW-0812">Transmembrane</keyword>
<evidence type="ECO:0000256" key="3">
    <source>
        <dbReference type="ARBA" id="ARBA00022553"/>
    </source>
</evidence>
<comment type="subcellular location">
    <subcellularLocation>
        <location evidence="1">Cell membrane</location>
        <topology evidence="1">Multi-pass membrane protein</topology>
    </subcellularLocation>
</comment>
<dbReference type="InterPro" id="IPR036890">
    <property type="entry name" value="HATPase_C_sf"/>
</dbReference>
<dbReference type="SUPFAM" id="SSF103190">
    <property type="entry name" value="Sensory domain-like"/>
    <property type="match status" value="1"/>
</dbReference>
<dbReference type="PANTHER" id="PTHR34220">
    <property type="entry name" value="SENSOR HISTIDINE KINASE YPDA"/>
    <property type="match status" value="1"/>
</dbReference>
<comment type="caution">
    <text evidence="11">The sequence shown here is derived from an EMBL/GenBank/DDBJ whole genome shotgun (WGS) entry which is preliminary data.</text>
</comment>
<sequence>MSLRLKIITVFVLCIILTFSPLLFILETKVKSLNMEQLEYQTLQLIDSKSNEIGSWLNQRISEIRIIHEYASTKEFNLVSLKPYLTRLNKVLSKQYGNLNETFAIGTIDGYGWINDNITIHVYNRDYFNKLMSSDMEYVISKPIISKSDNTPIFIICYPIVNDENEKIGFINGAVNLEKISEISNGIDVYNGFSWIMNKDMDIYSISKDNLTNNYISIEGLDKIIKKSKEENLGTISLKNISNKDSTLFFSSIPYTEDWILCTLIENSYIHAQTNNIINLVVALGIILLLFAILLAIIISGTIVKPIHKLKNHMVEVSNGNLDSYYETRNNDEISILGKVFNQMLRDIKKLINQVYRVQSQKRNAELRVLQSQINPHFLYNTLDTIQWKALEYNAFDLADMINSLSIFFRISLSDGKEFITIADEIEHVHNYLKIQETRYKDKISYTIDLDELISQYLVPKMIIQPLIENSIYHGLKLKRKKGIININILSQDDYILIEVIDNGLGMNYEKLTTIRENLYQSIESEHYGLYNINERLKLTFKDKYSINIDSKFEEGTKVSLKIPKISEGFQCLE</sequence>
<dbReference type="Pfam" id="PF02743">
    <property type="entry name" value="dCache_1"/>
    <property type="match status" value="1"/>
</dbReference>
<dbReference type="SUPFAM" id="SSF55874">
    <property type="entry name" value="ATPase domain of HSP90 chaperone/DNA topoisomerase II/histidine kinase"/>
    <property type="match status" value="1"/>
</dbReference>
<dbReference type="InterPro" id="IPR029151">
    <property type="entry name" value="Sensor-like_sf"/>
</dbReference>
<keyword evidence="12" id="KW-1185">Reference proteome</keyword>
<proteinExistence type="predicted"/>
<protein>
    <submittedName>
        <fullName evidence="11">Sensor histidine kinase</fullName>
    </submittedName>
</protein>
<dbReference type="PROSITE" id="PS50885">
    <property type="entry name" value="HAMP"/>
    <property type="match status" value="1"/>
</dbReference>
<evidence type="ECO:0000256" key="8">
    <source>
        <dbReference type="ARBA" id="ARBA00023136"/>
    </source>
</evidence>
<dbReference type="InterPro" id="IPR003660">
    <property type="entry name" value="HAMP_dom"/>
</dbReference>
<evidence type="ECO:0000256" key="5">
    <source>
        <dbReference type="ARBA" id="ARBA00022692"/>
    </source>
</evidence>
<dbReference type="EMBL" id="JANGAC010000007">
    <property type="protein sequence ID" value="MCQ4923633.1"/>
    <property type="molecule type" value="Genomic_DNA"/>
</dbReference>
<dbReference type="GO" id="GO:0016301">
    <property type="term" value="F:kinase activity"/>
    <property type="evidence" value="ECO:0007669"/>
    <property type="project" value="UniProtKB-KW"/>
</dbReference>